<dbReference type="PANTHER" id="PTHR13230">
    <property type="entry name" value="GENERAL TRANSCRIPTION FACTOR IIIC, POLYPEPTIDE 5"/>
    <property type="match status" value="1"/>
</dbReference>
<gene>
    <name evidence="8" type="ORF">BCR37DRAFT_389802</name>
</gene>
<feature type="compositionally biased region" description="Acidic residues" evidence="5">
    <location>
        <begin position="425"/>
        <end position="440"/>
    </location>
</feature>
<evidence type="ECO:0000259" key="6">
    <source>
        <dbReference type="Pfam" id="PF09734"/>
    </source>
</evidence>
<keyword evidence="3" id="KW-0804">Transcription</keyword>
<dbReference type="GeneID" id="63787373"/>
<dbReference type="RefSeq" id="XP_040722142.1">
    <property type="nucleotide sequence ID" value="XM_040870774.1"/>
</dbReference>
<dbReference type="Pfam" id="PF09734">
    <property type="entry name" value="Tau95"/>
    <property type="match status" value="1"/>
</dbReference>
<dbReference type="GO" id="GO:0001003">
    <property type="term" value="F:RNA polymerase III type 2 promoter sequence-specific DNA binding"/>
    <property type="evidence" value="ECO:0007669"/>
    <property type="project" value="TreeGrafter"/>
</dbReference>
<feature type="compositionally biased region" description="Acidic residues" evidence="5">
    <location>
        <begin position="466"/>
        <end position="476"/>
    </location>
</feature>
<dbReference type="Proteomes" id="UP000193685">
    <property type="component" value="Unassembled WGS sequence"/>
</dbReference>
<dbReference type="GO" id="GO:0005634">
    <property type="term" value="C:nucleus"/>
    <property type="evidence" value="ECO:0007669"/>
    <property type="project" value="UniProtKB-SubCell"/>
</dbReference>
<organism evidence="8 9">
    <name type="scientific">Protomyces lactucae-debilis</name>
    <dbReference type="NCBI Taxonomy" id="2754530"/>
    <lineage>
        <taxon>Eukaryota</taxon>
        <taxon>Fungi</taxon>
        <taxon>Dikarya</taxon>
        <taxon>Ascomycota</taxon>
        <taxon>Taphrinomycotina</taxon>
        <taxon>Taphrinomycetes</taxon>
        <taxon>Taphrinales</taxon>
        <taxon>Protomycetaceae</taxon>
        <taxon>Protomyces</taxon>
    </lineage>
</organism>
<dbReference type="AlphaFoldDB" id="A0A1Y2EUJ3"/>
<dbReference type="GO" id="GO:0000127">
    <property type="term" value="C:transcription factor TFIIIC complex"/>
    <property type="evidence" value="ECO:0007669"/>
    <property type="project" value="InterPro"/>
</dbReference>
<dbReference type="OMA" id="PPEYFVR"/>
<dbReference type="PANTHER" id="PTHR13230:SF5">
    <property type="entry name" value="GENERAL TRANSCRIPTION FACTOR 3C POLYPEPTIDE 5"/>
    <property type="match status" value="1"/>
</dbReference>
<dbReference type="OrthoDB" id="5598268at2759"/>
<reference evidence="8 9" key="1">
    <citation type="submission" date="2016-07" db="EMBL/GenBank/DDBJ databases">
        <title>Pervasive Adenine N6-methylation of Active Genes in Fungi.</title>
        <authorList>
            <consortium name="DOE Joint Genome Institute"/>
            <person name="Mondo S.J."/>
            <person name="Dannebaum R.O."/>
            <person name="Kuo R.C."/>
            <person name="Labutti K."/>
            <person name="Haridas S."/>
            <person name="Kuo A."/>
            <person name="Salamov A."/>
            <person name="Ahrendt S.R."/>
            <person name="Lipzen A."/>
            <person name="Sullivan W."/>
            <person name="Andreopoulos W.B."/>
            <person name="Clum A."/>
            <person name="Lindquist E."/>
            <person name="Daum C."/>
            <person name="Ramamoorthy G.K."/>
            <person name="Gryganskyi A."/>
            <person name="Culley D."/>
            <person name="Magnuson J.K."/>
            <person name="James T.Y."/>
            <person name="O'Malley M.A."/>
            <person name="Stajich J.E."/>
            <person name="Spatafora J.W."/>
            <person name="Visel A."/>
            <person name="Grigoriev I.V."/>
        </authorList>
    </citation>
    <scope>NUCLEOTIDE SEQUENCE [LARGE SCALE GENOMIC DNA]</scope>
    <source>
        <strain evidence="8 9">12-1054</strain>
    </source>
</reference>
<dbReference type="Gene3D" id="3.30.200.160">
    <property type="entry name" value="TFIIIC, subcomplex tauA, subunit Sfc1, barrel domain"/>
    <property type="match status" value="1"/>
</dbReference>
<dbReference type="InterPro" id="IPR040454">
    <property type="entry name" value="TF_IIIC_Tfc1/Sfc1"/>
</dbReference>
<keyword evidence="2" id="KW-0238">DNA-binding</keyword>
<name>A0A1Y2EUJ3_PROLT</name>
<proteinExistence type="predicted"/>
<feature type="region of interest" description="Disordered" evidence="5">
    <location>
        <begin position="424"/>
        <end position="443"/>
    </location>
</feature>
<dbReference type="InterPro" id="IPR042536">
    <property type="entry name" value="TFIIIC_tauA_Sfc1"/>
</dbReference>
<evidence type="ECO:0000256" key="3">
    <source>
        <dbReference type="ARBA" id="ARBA00023163"/>
    </source>
</evidence>
<sequence length="476" mass="53382">MAETSSRDIYPCPTHTVLLVEHPAKVKNTAKAVSSIGGPVALRKLADEPEKTVLGLKFRPGDRYEHPKLSTTVKTNNMIIRCRKRVDQESLTYKTGKTTILQRPMAMVKHTVRFRGMADFVLSTHGSPAVKRFEAAIQTNDARVMANYTPQDDEEPEEDVRIDMPPAPIMSTQTLPFTYYYQQNYAARQRATQTQAGRQQGTGVLPPRQFLLAHSFFDGPVPTCPSEHIFTTEEILAVKTKLQALFEQEPMWTRRKMCNILGFARENTTLKYALAHVAFVWRAGPWRDSYCKFGVDPRTDPALRKYQSVYFLHKPKADGPQHEKNETHIFDGVTPHLAARTFALCDISDPVIVQIIQRATVRTECDPKDGWFRHATINAVRHVLKEKAVKLSEGQIPSDAEFRDILIHADDADAIEAVAQLPTEAEAEEEEGSEAEDEAQDAALDARIATQLNQAFESADLGGPDFEVDFGSDDSD</sequence>
<evidence type="ECO:0000256" key="4">
    <source>
        <dbReference type="ARBA" id="ARBA00023242"/>
    </source>
</evidence>
<dbReference type="GO" id="GO:0001002">
    <property type="term" value="F:RNA polymerase III type 1 promoter sequence-specific DNA binding"/>
    <property type="evidence" value="ECO:0007669"/>
    <property type="project" value="TreeGrafter"/>
</dbReference>
<protein>
    <submittedName>
        <fullName evidence="8">RNA polymerase III transcription factor IIIC subunit-domain-containing protein</fullName>
    </submittedName>
</protein>
<feature type="domain" description="Transcription factor IIIC subunit Tfc1/Sfc1 triple barrel" evidence="7">
    <location>
        <begin position="19"/>
        <end position="121"/>
    </location>
</feature>
<evidence type="ECO:0000313" key="8">
    <source>
        <dbReference type="EMBL" id="ORY74836.1"/>
    </source>
</evidence>
<dbReference type="Pfam" id="PF17682">
    <property type="entry name" value="Tau95_N"/>
    <property type="match status" value="1"/>
</dbReference>
<evidence type="ECO:0000256" key="1">
    <source>
        <dbReference type="ARBA" id="ARBA00004123"/>
    </source>
</evidence>
<accession>A0A1Y2EUJ3</accession>
<comment type="subcellular location">
    <subcellularLocation>
        <location evidence="1">Nucleus</location>
    </subcellularLocation>
</comment>
<dbReference type="GO" id="GO:0006384">
    <property type="term" value="P:transcription initiation at RNA polymerase III promoter"/>
    <property type="evidence" value="ECO:0007669"/>
    <property type="project" value="InterPro"/>
</dbReference>
<feature type="region of interest" description="Disordered" evidence="5">
    <location>
        <begin position="455"/>
        <end position="476"/>
    </location>
</feature>
<keyword evidence="9" id="KW-1185">Reference proteome</keyword>
<evidence type="ECO:0000256" key="5">
    <source>
        <dbReference type="SAM" id="MobiDB-lite"/>
    </source>
</evidence>
<evidence type="ECO:0000313" key="9">
    <source>
        <dbReference type="Proteomes" id="UP000193685"/>
    </source>
</evidence>
<comment type="caution">
    <text evidence="8">The sequence shown here is derived from an EMBL/GenBank/DDBJ whole genome shotgun (WGS) entry which is preliminary data.</text>
</comment>
<dbReference type="InterPro" id="IPR019136">
    <property type="entry name" value="TF_IIIC_su-5_HTH"/>
</dbReference>
<evidence type="ECO:0000259" key="7">
    <source>
        <dbReference type="Pfam" id="PF17682"/>
    </source>
</evidence>
<evidence type="ECO:0000256" key="2">
    <source>
        <dbReference type="ARBA" id="ARBA00023125"/>
    </source>
</evidence>
<keyword evidence="4" id="KW-0539">Nucleus</keyword>
<dbReference type="STRING" id="56484.A0A1Y2EUJ3"/>
<feature type="domain" description="Transcription factor IIIC subunit 5 HTH" evidence="6">
    <location>
        <begin position="164"/>
        <end position="311"/>
    </location>
</feature>
<dbReference type="EMBL" id="MCFI01000028">
    <property type="protein sequence ID" value="ORY74836.1"/>
    <property type="molecule type" value="Genomic_DNA"/>
</dbReference>
<dbReference type="InterPro" id="IPR041499">
    <property type="entry name" value="Tfc1/Sfc1_N"/>
</dbReference>